<dbReference type="GO" id="GO:0004817">
    <property type="term" value="F:cysteine-tRNA ligase activity"/>
    <property type="evidence" value="ECO:0007669"/>
    <property type="project" value="UniProtKB-UniRule"/>
</dbReference>
<reference evidence="15 16" key="1">
    <citation type="submission" date="2018-04" db="EMBL/GenBank/DDBJ databases">
        <title>Genomic Encyclopedia of Type Strains, Phase IV (KMG-IV): sequencing the most valuable type-strain genomes for metagenomic binning, comparative biology and taxonomic classification.</title>
        <authorList>
            <person name="Goeker M."/>
        </authorList>
    </citation>
    <scope>NUCLEOTIDE SEQUENCE [LARGE SCALE GENOMIC DNA]</scope>
    <source>
        <strain evidence="15 16">DSM 14823</strain>
    </source>
</reference>
<dbReference type="NCBIfam" id="TIGR00435">
    <property type="entry name" value="cysS"/>
    <property type="match status" value="1"/>
</dbReference>
<dbReference type="FunFam" id="3.40.50.620:FF:000130">
    <property type="entry name" value="Cysteine--tRNA ligase"/>
    <property type="match status" value="1"/>
</dbReference>
<dbReference type="EMBL" id="QEKH01000003">
    <property type="protein sequence ID" value="PVY45261.1"/>
    <property type="molecule type" value="Genomic_DNA"/>
</dbReference>
<evidence type="ECO:0000256" key="10">
    <source>
        <dbReference type="ARBA" id="ARBA00022917"/>
    </source>
</evidence>
<keyword evidence="16" id="KW-1185">Reference proteome</keyword>
<comment type="subunit">
    <text evidence="3 13">Monomer.</text>
</comment>
<dbReference type="GO" id="GO:0008270">
    <property type="term" value="F:zinc ion binding"/>
    <property type="evidence" value="ECO:0007669"/>
    <property type="project" value="UniProtKB-UniRule"/>
</dbReference>
<comment type="catalytic activity">
    <reaction evidence="12 13">
        <text>tRNA(Cys) + L-cysteine + ATP = L-cysteinyl-tRNA(Cys) + AMP + diphosphate</text>
        <dbReference type="Rhea" id="RHEA:17773"/>
        <dbReference type="Rhea" id="RHEA-COMP:9661"/>
        <dbReference type="Rhea" id="RHEA-COMP:9679"/>
        <dbReference type="ChEBI" id="CHEBI:30616"/>
        <dbReference type="ChEBI" id="CHEBI:33019"/>
        <dbReference type="ChEBI" id="CHEBI:35235"/>
        <dbReference type="ChEBI" id="CHEBI:78442"/>
        <dbReference type="ChEBI" id="CHEBI:78517"/>
        <dbReference type="ChEBI" id="CHEBI:456215"/>
        <dbReference type="EC" id="6.1.1.16"/>
    </reaction>
</comment>
<dbReference type="PRINTS" id="PR00983">
    <property type="entry name" value="TRNASYNTHCYS"/>
</dbReference>
<evidence type="ECO:0000259" key="14">
    <source>
        <dbReference type="SMART" id="SM00840"/>
    </source>
</evidence>
<keyword evidence="5 13" id="KW-0436">Ligase</keyword>
<evidence type="ECO:0000256" key="4">
    <source>
        <dbReference type="ARBA" id="ARBA00022490"/>
    </source>
</evidence>
<dbReference type="InterPro" id="IPR009080">
    <property type="entry name" value="tRNAsynth_Ia_anticodon-bd"/>
</dbReference>
<feature type="binding site" evidence="13">
    <location>
        <position position="242"/>
    </location>
    <ligand>
        <name>Zn(2+)</name>
        <dbReference type="ChEBI" id="CHEBI:29105"/>
    </ligand>
</feature>
<accession>A0A2U1B9E1</accession>
<dbReference type="AlphaFoldDB" id="A0A2U1B9E1"/>
<evidence type="ECO:0000256" key="5">
    <source>
        <dbReference type="ARBA" id="ARBA00022598"/>
    </source>
</evidence>
<feature type="domain" description="Cysteinyl-tRNA synthetase class Ia DALR" evidence="14">
    <location>
        <begin position="353"/>
        <end position="420"/>
    </location>
</feature>
<dbReference type="GO" id="GO:0006423">
    <property type="term" value="P:cysteinyl-tRNA aminoacylation"/>
    <property type="evidence" value="ECO:0007669"/>
    <property type="project" value="UniProtKB-UniRule"/>
</dbReference>
<organism evidence="15 16">
    <name type="scientific">Victivallis vadensis</name>
    <dbReference type="NCBI Taxonomy" id="172901"/>
    <lineage>
        <taxon>Bacteria</taxon>
        <taxon>Pseudomonadati</taxon>
        <taxon>Lentisphaerota</taxon>
        <taxon>Lentisphaeria</taxon>
        <taxon>Victivallales</taxon>
        <taxon>Victivallaceae</taxon>
        <taxon>Victivallis</taxon>
    </lineage>
</organism>
<dbReference type="SUPFAM" id="SSF52374">
    <property type="entry name" value="Nucleotidylyl transferase"/>
    <property type="match status" value="1"/>
</dbReference>
<feature type="binding site" evidence="13">
    <location>
        <position position="238"/>
    </location>
    <ligand>
        <name>Zn(2+)</name>
        <dbReference type="ChEBI" id="CHEBI:29105"/>
    </ligand>
</feature>
<dbReference type="OrthoDB" id="9815130at2"/>
<evidence type="ECO:0000313" key="15">
    <source>
        <dbReference type="EMBL" id="PVY45261.1"/>
    </source>
</evidence>
<dbReference type="InterPro" id="IPR015273">
    <property type="entry name" value="Cys-tRNA-synt_Ia_DALR"/>
</dbReference>
<protein>
    <recommendedName>
        <fullName evidence="13">Cysteine--tRNA ligase</fullName>
        <ecNumber evidence="13">6.1.1.16</ecNumber>
    </recommendedName>
    <alternativeName>
        <fullName evidence="13">Cysteinyl-tRNA synthetase</fullName>
        <shortName evidence="13">CysRS</shortName>
    </alternativeName>
</protein>
<dbReference type="SMART" id="SM00840">
    <property type="entry name" value="DALR_2"/>
    <property type="match status" value="1"/>
</dbReference>
<dbReference type="PANTHER" id="PTHR10890:SF3">
    <property type="entry name" value="CYSTEINE--TRNA LIGASE, CYTOPLASMIC"/>
    <property type="match status" value="1"/>
</dbReference>
<keyword evidence="6 13" id="KW-0479">Metal-binding</keyword>
<dbReference type="HAMAP" id="MF_00041">
    <property type="entry name" value="Cys_tRNA_synth"/>
    <property type="match status" value="1"/>
</dbReference>
<dbReference type="GeneID" id="78294155"/>
<gene>
    <name evidence="13" type="primary">cysS</name>
    <name evidence="15" type="ORF">C8D82_103176</name>
</gene>
<evidence type="ECO:0000256" key="7">
    <source>
        <dbReference type="ARBA" id="ARBA00022741"/>
    </source>
</evidence>
<evidence type="ECO:0000256" key="9">
    <source>
        <dbReference type="ARBA" id="ARBA00022840"/>
    </source>
</evidence>
<keyword evidence="9 13" id="KW-0067">ATP-binding</keyword>
<feature type="binding site" evidence="13">
    <location>
        <position position="273"/>
    </location>
    <ligand>
        <name>ATP</name>
        <dbReference type="ChEBI" id="CHEBI:30616"/>
    </ligand>
</feature>
<feature type="binding site" evidence="13">
    <location>
        <position position="213"/>
    </location>
    <ligand>
        <name>Zn(2+)</name>
        <dbReference type="ChEBI" id="CHEBI:29105"/>
    </ligand>
</feature>
<dbReference type="InterPro" id="IPR024909">
    <property type="entry name" value="Cys-tRNA/MSH_ligase"/>
</dbReference>
<dbReference type="InterPro" id="IPR032678">
    <property type="entry name" value="tRNA-synt_1_cat_dom"/>
</dbReference>
<evidence type="ECO:0000313" key="16">
    <source>
        <dbReference type="Proteomes" id="UP000245959"/>
    </source>
</evidence>
<proteinExistence type="inferred from homology"/>
<evidence type="ECO:0000256" key="6">
    <source>
        <dbReference type="ARBA" id="ARBA00022723"/>
    </source>
</evidence>
<dbReference type="GO" id="GO:0005829">
    <property type="term" value="C:cytosol"/>
    <property type="evidence" value="ECO:0007669"/>
    <property type="project" value="TreeGrafter"/>
</dbReference>
<evidence type="ECO:0000256" key="2">
    <source>
        <dbReference type="ARBA" id="ARBA00005594"/>
    </source>
</evidence>
<dbReference type="GO" id="GO:0005524">
    <property type="term" value="F:ATP binding"/>
    <property type="evidence" value="ECO:0007669"/>
    <property type="project" value="UniProtKB-UniRule"/>
</dbReference>
<keyword evidence="7 13" id="KW-0547">Nucleotide-binding</keyword>
<keyword evidence="10 13" id="KW-0648">Protein biosynthesis</keyword>
<name>A0A2U1B9E1_9BACT</name>
<comment type="caution">
    <text evidence="15">The sequence shown here is derived from an EMBL/GenBank/DDBJ whole genome shotgun (WGS) entry which is preliminary data.</text>
</comment>
<dbReference type="InterPro" id="IPR014729">
    <property type="entry name" value="Rossmann-like_a/b/a_fold"/>
</dbReference>
<dbReference type="CDD" id="cd00672">
    <property type="entry name" value="CysRS_core"/>
    <property type="match status" value="1"/>
</dbReference>
<dbReference type="InterPro" id="IPR015803">
    <property type="entry name" value="Cys-tRNA-ligase"/>
</dbReference>
<evidence type="ECO:0000256" key="1">
    <source>
        <dbReference type="ARBA" id="ARBA00004496"/>
    </source>
</evidence>
<comment type="subcellular location">
    <subcellularLocation>
        <location evidence="1 13">Cytoplasm</location>
    </subcellularLocation>
</comment>
<dbReference type="PANTHER" id="PTHR10890">
    <property type="entry name" value="CYSTEINYL-TRNA SYNTHETASE"/>
    <property type="match status" value="1"/>
</dbReference>
<keyword evidence="8 13" id="KW-0862">Zinc</keyword>
<dbReference type="Gene3D" id="1.20.120.1910">
    <property type="entry name" value="Cysteine-tRNA ligase, C-terminal anti-codon recognition domain"/>
    <property type="match status" value="1"/>
</dbReference>
<evidence type="ECO:0000256" key="13">
    <source>
        <dbReference type="HAMAP-Rule" id="MF_00041"/>
    </source>
</evidence>
<dbReference type="Pfam" id="PF23493">
    <property type="entry name" value="CysS_C"/>
    <property type="match status" value="1"/>
</dbReference>
<evidence type="ECO:0000256" key="11">
    <source>
        <dbReference type="ARBA" id="ARBA00023146"/>
    </source>
</evidence>
<keyword evidence="11 13" id="KW-0030">Aminoacyl-tRNA synthetase</keyword>
<sequence>MDLQFFNTMDRKVVPFQPIDAKLVRMYTCGPTVYNFAHIGNFRAYMFEDLLRRTLEYFGYPVRQVMNLTDVDDKTIRDSRAARLPLREFTAKYKQAFFEDLKTLNIEPAEVYPAATDHIPQMIRLISVLMEKGFAYQAEDKSIYFSIDKFPDYGKLAKIDRENQRSGVRIKNDEYAKDSVADFALWKAWDENDGDVAWDSPWGKGRPGWHIECSAMSSEYLGDQFDIHTGGIDNMFPHHEDEIAQSEAASGKKWVNYWLHCAHLMVNGEKMSKSLGNFFTLRDLQQKGWKGREIRWVLIGAHYRKKLNFTFEALEQARETLGRFDEFFQRMREIAQTGDGTEISQTVAGAEQAFAAAMGDDLNISEALAAMFDLQRAANRLADAGELTAAGGAEVLAAFRKFDRIIGCFEVDAVKTEEFPAEVTALAEARIEARKAKNFVESDRLRDEIAGLGFIVEDIPGGKYRLKTLSK</sequence>
<comment type="similarity">
    <text evidence="2 13">Belongs to the class-I aminoacyl-tRNA synthetase family.</text>
</comment>
<dbReference type="Gene3D" id="3.40.50.620">
    <property type="entry name" value="HUPs"/>
    <property type="match status" value="1"/>
</dbReference>
<feature type="short sequence motif" description="'HIGH' region" evidence="13">
    <location>
        <begin position="31"/>
        <end position="41"/>
    </location>
</feature>
<feature type="short sequence motif" description="'KMSKS' region" evidence="13">
    <location>
        <begin position="270"/>
        <end position="274"/>
    </location>
</feature>
<dbReference type="Pfam" id="PF09190">
    <property type="entry name" value="DALR_2"/>
    <property type="match status" value="1"/>
</dbReference>
<dbReference type="Pfam" id="PF01406">
    <property type="entry name" value="tRNA-synt_1e"/>
    <property type="match status" value="1"/>
</dbReference>
<evidence type="ECO:0000256" key="12">
    <source>
        <dbReference type="ARBA" id="ARBA00047398"/>
    </source>
</evidence>
<evidence type="ECO:0000256" key="8">
    <source>
        <dbReference type="ARBA" id="ARBA00022833"/>
    </source>
</evidence>
<feature type="binding site" evidence="13">
    <location>
        <position position="29"/>
    </location>
    <ligand>
        <name>Zn(2+)</name>
        <dbReference type="ChEBI" id="CHEBI:29105"/>
    </ligand>
</feature>
<dbReference type="SUPFAM" id="SSF47323">
    <property type="entry name" value="Anticodon-binding domain of a subclass of class I aminoacyl-tRNA synthetases"/>
    <property type="match status" value="1"/>
</dbReference>
<comment type="cofactor">
    <cofactor evidence="13">
        <name>Zn(2+)</name>
        <dbReference type="ChEBI" id="CHEBI:29105"/>
    </cofactor>
    <text evidence="13">Binds 1 zinc ion per subunit.</text>
</comment>
<dbReference type="Proteomes" id="UP000245959">
    <property type="component" value="Unassembled WGS sequence"/>
</dbReference>
<dbReference type="InterPro" id="IPR056411">
    <property type="entry name" value="CysS_C"/>
</dbReference>
<dbReference type="RefSeq" id="WP_116882828.1">
    <property type="nucleotide sequence ID" value="NZ_CABMMC010000235.1"/>
</dbReference>
<evidence type="ECO:0000256" key="3">
    <source>
        <dbReference type="ARBA" id="ARBA00011245"/>
    </source>
</evidence>
<keyword evidence="4 13" id="KW-0963">Cytoplasm</keyword>
<dbReference type="EC" id="6.1.1.16" evidence="13"/>